<dbReference type="EC" id="2.4.1.17" evidence="2"/>
<dbReference type="InterPro" id="IPR050271">
    <property type="entry name" value="UDP-glycosyltransferase"/>
</dbReference>
<keyword evidence="3" id="KW-0328">Glycosyltransferase</keyword>
<gene>
    <name evidence="7" type="ORF">SVUK_LOCUS16006</name>
</gene>
<comment type="catalytic activity">
    <reaction evidence="6">
        <text>glucuronate acceptor + UDP-alpha-D-glucuronate = acceptor beta-D-glucuronoside + UDP + H(+)</text>
        <dbReference type="Rhea" id="RHEA:21032"/>
        <dbReference type="ChEBI" id="CHEBI:15378"/>
        <dbReference type="ChEBI" id="CHEBI:58052"/>
        <dbReference type="ChEBI" id="CHEBI:58223"/>
        <dbReference type="ChEBI" id="CHEBI:132367"/>
        <dbReference type="ChEBI" id="CHEBI:132368"/>
        <dbReference type="EC" id="2.4.1.17"/>
    </reaction>
</comment>
<dbReference type="Proteomes" id="UP000270094">
    <property type="component" value="Unassembled WGS sequence"/>
</dbReference>
<dbReference type="EMBL" id="UYYB01111047">
    <property type="protein sequence ID" value="VDM81008.1"/>
    <property type="molecule type" value="Genomic_DNA"/>
</dbReference>
<dbReference type="OrthoDB" id="416356at2759"/>
<evidence type="ECO:0000256" key="6">
    <source>
        <dbReference type="ARBA" id="ARBA00047475"/>
    </source>
</evidence>
<accession>A0A3P7LP80</accession>
<keyword evidence="5" id="KW-0732">Signal</keyword>
<name>A0A3P7LP80_STRVU</name>
<dbReference type="PANTHER" id="PTHR48043">
    <property type="entry name" value="EG:EG0003.4 PROTEIN-RELATED"/>
    <property type="match status" value="1"/>
</dbReference>
<evidence type="ECO:0000313" key="7">
    <source>
        <dbReference type="EMBL" id="VDM81008.1"/>
    </source>
</evidence>
<proteinExistence type="inferred from homology"/>
<dbReference type="Gene3D" id="3.40.50.2000">
    <property type="entry name" value="Glycogen Phosphorylase B"/>
    <property type="match status" value="1"/>
</dbReference>
<evidence type="ECO:0000256" key="3">
    <source>
        <dbReference type="ARBA" id="ARBA00022676"/>
    </source>
</evidence>
<reference evidence="7 8" key="1">
    <citation type="submission" date="2018-11" db="EMBL/GenBank/DDBJ databases">
        <authorList>
            <consortium name="Pathogen Informatics"/>
        </authorList>
    </citation>
    <scope>NUCLEOTIDE SEQUENCE [LARGE SCALE GENOMIC DNA]</scope>
</reference>
<dbReference type="GO" id="GO:0015020">
    <property type="term" value="F:glucuronosyltransferase activity"/>
    <property type="evidence" value="ECO:0007669"/>
    <property type="project" value="UniProtKB-EC"/>
</dbReference>
<comment type="similarity">
    <text evidence="1">Belongs to the UDP-glycosyltransferase family.</text>
</comment>
<evidence type="ECO:0000256" key="2">
    <source>
        <dbReference type="ARBA" id="ARBA00012544"/>
    </source>
</evidence>
<keyword evidence="4" id="KW-0808">Transferase</keyword>
<dbReference type="AlphaFoldDB" id="A0A3P7LP80"/>
<dbReference type="Pfam" id="PF00201">
    <property type="entry name" value="UDPGT"/>
    <property type="match status" value="1"/>
</dbReference>
<sequence>MIALALFGDQPKNSKVIEKLGISVTLKKSEINEERVTVAIWEVLENKRYSSTVKRLSEMARKQPVSPKEVLMKWTECLADFKTLDNLRQLE</sequence>
<dbReference type="SUPFAM" id="SSF53756">
    <property type="entry name" value="UDP-Glycosyltransferase/glycogen phosphorylase"/>
    <property type="match status" value="1"/>
</dbReference>
<evidence type="ECO:0000256" key="4">
    <source>
        <dbReference type="ARBA" id="ARBA00022679"/>
    </source>
</evidence>
<evidence type="ECO:0000256" key="1">
    <source>
        <dbReference type="ARBA" id="ARBA00009995"/>
    </source>
</evidence>
<dbReference type="InterPro" id="IPR002213">
    <property type="entry name" value="UDP_glucos_trans"/>
</dbReference>
<evidence type="ECO:0000313" key="8">
    <source>
        <dbReference type="Proteomes" id="UP000270094"/>
    </source>
</evidence>
<protein>
    <recommendedName>
        <fullName evidence="2">glucuronosyltransferase</fullName>
        <ecNumber evidence="2">2.4.1.17</ecNumber>
    </recommendedName>
</protein>
<dbReference type="PANTHER" id="PTHR48043:SF145">
    <property type="entry name" value="FI06409P-RELATED"/>
    <property type="match status" value="1"/>
</dbReference>
<evidence type="ECO:0000256" key="5">
    <source>
        <dbReference type="ARBA" id="ARBA00022729"/>
    </source>
</evidence>
<keyword evidence="8" id="KW-1185">Reference proteome</keyword>
<organism evidence="7 8">
    <name type="scientific">Strongylus vulgaris</name>
    <name type="common">Blood worm</name>
    <dbReference type="NCBI Taxonomy" id="40348"/>
    <lineage>
        <taxon>Eukaryota</taxon>
        <taxon>Metazoa</taxon>
        <taxon>Ecdysozoa</taxon>
        <taxon>Nematoda</taxon>
        <taxon>Chromadorea</taxon>
        <taxon>Rhabditida</taxon>
        <taxon>Rhabditina</taxon>
        <taxon>Rhabditomorpha</taxon>
        <taxon>Strongyloidea</taxon>
        <taxon>Strongylidae</taxon>
        <taxon>Strongylus</taxon>
    </lineage>
</organism>